<keyword evidence="2" id="KW-1185">Reference proteome</keyword>
<proteinExistence type="predicted"/>
<evidence type="ECO:0000313" key="1">
    <source>
        <dbReference type="EMBL" id="CAK5088376.1"/>
    </source>
</evidence>
<comment type="caution">
    <text evidence="1">The sequence shown here is derived from an EMBL/GenBank/DDBJ whole genome shotgun (WGS) entry which is preliminary data.</text>
</comment>
<sequence>MGNEFFELFTSSNLSEWHFKKFLGKLNLVKNDDWVPRGTWLITGGTRGIGLEVGFLFLCFKSSNLYQNKNLTSRITFTKTNV</sequence>
<name>A0ACB1ABI2_MELEN</name>
<dbReference type="Proteomes" id="UP001497535">
    <property type="component" value="Unassembled WGS sequence"/>
</dbReference>
<reference evidence="1" key="1">
    <citation type="submission" date="2023-11" db="EMBL/GenBank/DDBJ databases">
        <authorList>
            <person name="Poullet M."/>
        </authorList>
    </citation>
    <scope>NUCLEOTIDE SEQUENCE</scope>
    <source>
        <strain evidence="1">E1834</strain>
    </source>
</reference>
<gene>
    <name evidence="1" type="ORF">MENTE1834_LOCUS36023</name>
</gene>
<evidence type="ECO:0000313" key="2">
    <source>
        <dbReference type="Proteomes" id="UP001497535"/>
    </source>
</evidence>
<organism evidence="1 2">
    <name type="scientific">Meloidogyne enterolobii</name>
    <name type="common">Root-knot nematode worm</name>
    <name type="synonym">Meloidogyne mayaguensis</name>
    <dbReference type="NCBI Taxonomy" id="390850"/>
    <lineage>
        <taxon>Eukaryota</taxon>
        <taxon>Metazoa</taxon>
        <taxon>Ecdysozoa</taxon>
        <taxon>Nematoda</taxon>
        <taxon>Chromadorea</taxon>
        <taxon>Rhabditida</taxon>
        <taxon>Tylenchina</taxon>
        <taxon>Tylenchomorpha</taxon>
        <taxon>Tylenchoidea</taxon>
        <taxon>Meloidogynidae</taxon>
        <taxon>Meloidogyninae</taxon>
        <taxon>Meloidogyne</taxon>
    </lineage>
</organism>
<dbReference type="EMBL" id="CAVMJV010000071">
    <property type="protein sequence ID" value="CAK5088376.1"/>
    <property type="molecule type" value="Genomic_DNA"/>
</dbReference>
<protein>
    <submittedName>
        <fullName evidence="1">Uncharacterized protein</fullName>
    </submittedName>
</protein>
<accession>A0ACB1ABI2</accession>